<protein>
    <recommendedName>
        <fullName evidence="5">Flagellar motility protein MotE, a chaperone for MotC folding</fullName>
    </recommendedName>
</protein>
<evidence type="ECO:0008006" key="5">
    <source>
        <dbReference type="Google" id="ProtNLM"/>
    </source>
</evidence>
<keyword evidence="1" id="KW-0175">Coiled coil</keyword>
<feature type="coiled-coil region" evidence="1">
    <location>
        <begin position="196"/>
        <end position="244"/>
    </location>
</feature>
<dbReference type="InterPro" id="IPR038076">
    <property type="entry name" value="MgtE_N_sf"/>
</dbReference>
<feature type="compositionally biased region" description="Basic and acidic residues" evidence="2">
    <location>
        <begin position="104"/>
        <end position="114"/>
    </location>
</feature>
<evidence type="ECO:0000256" key="1">
    <source>
        <dbReference type="SAM" id="Coils"/>
    </source>
</evidence>
<gene>
    <name evidence="3" type="ORF">GO014_06135</name>
</gene>
<proteinExistence type="predicted"/>
<feature type="compositionally biased region" description="Low complexity" evidence="2">
    <location>
        <begin position="51"/>
        <end position="61"/>
    </location>
</feature>
<dbReference type="RefSeq" id="WP_157289492.1">
    <property type="nucleotide sequence ID" value="NZ_WQRF01000001.1"/>
</dbReference>
<comment type="caution">
    <text evidence="3">The sequence shown here is derived from an EMBL/GenBank/DDBJ whole genome shotgun (WGS) entry which is preliminary data.</text>
</comment>
<accession>A0A7X3FQU2</accession>
<name>A0A7X3FQU2_9HYPH</name>
<evidence type="ECO:0000313" key="3">
    <source>
        <dbReference type="EMBL" id="MVS98597.1"/>
    </source>
</evidence>
<dbReference type="EMBL" id="WQRF01000001">
    <property type="protein sequence ID" value="MVS98597.1"/>
    <property type="molecule type" value="Genomic_DNA"/>
</dbReference>
<reference evidence="3 4" key="1">
    <citation type="submission" date="2019-12" db="EMBL/GenBank/DDBJ databases">
        <title>Devosia maris sp. nov., isolated from the deep seawater.</title>
        <authorList>
            <person name="Liu Y."/>
        </authorList>
    </citation>
    <scope>NUCLEOTIDE SEQUENCE [LARGE SCALE GENOMIC DNA]</scope>
    <source>
        <strain evidence="3 4">L53-10-65</strain>
    </source>
</reference>
<dbReference type="AlphaFoldDB" id="A0A7X3FQU2"/>
<evidence type="ECO:0000313" key="4">
    <source>
        <dbReference type="Proteomes" id="UP000438106"/>
    </source>
</evidence>
<dbReference type="SUPFAM" id="SSF158791">
    <property type="entry name" value="MgtE N-terminal domain-like"/>
    <property type="match status" value="1"/>
</dbReference>
<dbReference type="Proteomes" id="UP000438106">
    <property type="component" value="Unassembled WGS sequence"/>
</dbReference>
<evidence type="ECO:0000256" key="2">
    <source>
        <dbReference type="SAM" id="MobiDB-lite"/>
    </source>
</evidence>
<organism evidence="3 4">
    <name type="scientific">Devosia marina</name>
    <dbReference type="NCBI Taxonomy" id="2683198"/>
    <lineage>
        <taxon>Bacteria</taxon>
        <taxon>Pseudomonadati</taxon>
        <taxon>Pseudomonadota</taxon>
        <taxon>Alphaproteobacteria</taxon>
        <taxon>Hyphomicrobiales</taxon>
        <taxon>Devosiaceae</taxon>
        <taxon>Devosia</taxon>
    </lineage>
</organism>
<feature type="region of interest" description="Disordered" evidence="2">
    <location>
        <begin position="50"/>
        <end position="114"/>
    </location>
</feature>
<keyword evidence="4" id="KW-1185">Reference proteome</keyword>
<sequence length="329" mass="34105">MTNIRLLPVVILAVSALLVLKTVGLVTNGGYVLTGVSTAQAAGGGGGDNGGAAANSGGTVTLPSAPTIEDGSPTLTDAAPTLGKAAGASQGKAESAGHGETVSEYEKEGAEADAHGEPVTNVIAAENACDPRPAAALGEADTSEGELMVVPGDCPPLADALPQVLTPNGVMPLGGGETSVTEQALLERLSTRRTELESYEQELAMRASLVEAAEKRIEERQQTLQSIENEIASLVEQRKEMEAGQFAGIVAMYETMKPKDAANIFNALDIEVLLRVAKMMSPRKMAPILAEMDTMRAQELTVRMASASTDPLDQMAPETLAELPQIVGQ</sequence>
<dbReference type="Gene3D" id="1.25.60.10">
    <property type="entry name" value="MgtE N-terminal domain-like"/>
    <property type="match status" value="1"/>
</dbReference>